<keyword evidence="6" id="KW-1185">Reference proteome</keyword>
<dbReference type="PANTHER" id="PTHR46394:SF1">
    <property type="entry name" value="PNPLA DOMAIN-CONTAINING PROTEIN"/>
    <property type="match status" value="1"/>
</dbReference>
<feature type="short sequence motif" description="DGA/G" evidence="2">
    <location>
        <begin position="175"/>
        <end position="177"/>
    </location>
</feature>
<feature type="active site" description="Nucleophile" evidence="2">
    <location>
        <position position="44"/>
    </location>
</feature>
<dbReference type="Proteomes" id="UP001497392">
    <property type="component" value="Unassembled WGS sequence"/>
</dbReference>
<proteinExistence type="inferred from homology"/>
<dbReference type="EMBL" id="CAXHTA020000016">
    <property type="protein sequence ID" value="CAL5226506.1"/>
    <property type="molecule type" value="Genomic_DNA"/>
</dbReference>
<feature type="active site" description="Proton acceptor" evidence="2">
    <location>
        <position position="175"/>
    </location>
</feature>
<protein>
    <recommendedName>
        <fullName evidence="3">Patatin</fullName>
        <ecNumber evidence="3">3.1.1.-</ecNumber>
    </recommendedName>
</protein>
<dbReference type="InterPro" id="IPR052580">
    <property type="entry name" value="Lipid_Hydrolase"/>
</dbReference>
<dbReference type="InterPro" id="IPR016035">
    <property type="entry name" value="Acyl_Trfase/lysoPLipase"/>
</dbReference>
<evidence type="ECO:0000256" key="2">
    <source>
        <dbReference type="PROSITE-ProRule" id="PRU01161"/>
    </source>
</evidence>
<dbReference type="Gene3D" id="3.40.1090.10">
    <property type="entry name" value="Cytosolic phospholipase A2 catalytic domain"/>
    <property type="match status" value="2"/>
</dbReference>
<dbReference type="Pfam" id="PF01734">
    <property type="entry name" value="Patatin"/>
    <property type="match status" value="1"/>
</dbReference>
<accession>A0ABP1G2P0</accession>
<comment type="similarity">
    <text evidence="3">Belongs to the patatin family.</text>
</comment>
<dbReference type="PANTHER" id="PTHR46394">
    <property type="entry name" value="ANNEXIN"/>
    <property type="match status" value="1"/>
</dbReference>
<dbReference type="EC" id="3.1.1.-" evidence="3"/>
<name>A0ABP1G2P0_9CHLO</name>
<comment type="caution">
    <text evidence="2">Lacks conserved residue(s) required for the propagation of feature annotation.</text>
</comment>
<evidence type="ECO:0000313" key="6">
    <source>
        <dbReference type="Proteomes" id="UP001497392"/>
    </source>
</evidence>
<keyword evidence="2 3" id="KW-0378">Hydrolase</keyword>
<evidence type="ECO:0000256" key="1">
    <source>
        <dbReference type="ARBA" id="ARBA00023098"/>
    </source>
</evidence>
<gene>
    <name evidence="5" type="primary">g9355</name>
    <name evidence="5" type="ORF">VP750_LOCUS8412</name>
</gene>
<comment type="function">
    <text evidence="3">Lipolytic acyl hydrolase (LAH).</text>
</comment>
<organism evidence="5 6">
    <name type="scientific">Coccomyxa viridis</name>
    <dbReference type="NCBI Taxonomy" id="1274662"/>
    <lineage>
        <taxon>Eukaryota</taxon>
        <taxon>Viridiplantae</taxon>
        <taxon>Chlorophyta</taxon>
        <taxon>core chlorophytes</taxon>
        <taxon>Trebouxiophyceae</taxon>
        <taxon>Trebouxiophyceae incertae sedis</taxon>
        <taxon>Coccomyxaceae</taxon>
        <taxon>Coccomyxa</taxon>
    </lineage>
</organism>
<feature type="domain" description="PNPLA" evidence="4">
    <location>
        <begin position="6"/>
        <end position="188"/>
    </location>
</feature>
<dbReference type="SUPFAM" id="SSF52151">
    <property type="entry name" value="FabD/lysophospholipase-like"/>
    <property type="match status" value="1"/>
</dbReference>
<sequence>MVRNHLVLSGSGARFVSFLGAIRCLHKVLDPGFIKNTKSIVASSGGALVAVMIALGYSLELMENLSMSIDYSQMRNFNVASFLDRCGLDDGAKFVRLFRSMIAGKLQSGDATLYDLYLHSGCKVVITGTDLTAMKPVAFDHISYPTMPIWLALRATMSMPLLFTPVRHADTCFVDGAMLSPFPMSMLFDRCEVIDGDTVVGLRLNYKPRDADTSDLPGYLMALTRTMLAHVKNLDSEILHKRPRMHVIDIYTDPAESLFDLEKSVRQRASLVRSAYDETLDYFGTQQTVHRLVSDIMQRVCKNVTY</sequence>
<dbReference type="InterPro" id="IPR002641">
    <property type="entry name" value="PNPLA_dom"/>
</dbReference>
<reference evidence="5 6" key="1">
    <citation type="submission" date="2024-06" db="EMBL/GenBank/DDBJ databases">
        <authorList>
            <person name="Kraege A."/>
            <person name="Thomma B."/>
        </authorList>
    </citation>
    <scope>NUCLEOTIDE SEQUENCE [LARGE SCALE GENOMIC DNA]</scope>
</reference>
<comment type="caution">
    <text evidence="5">The sequence shown here is derived from an EMBL/GenBank/DDBJ whole genome shotgun (WGS) entry which is preliminary data.</text>
</comment>
<evidence type="ECO:0000313" key="5">
    <source>
        <dbReference type="EMBL" id="CAL5226506.1"/>
    </source>
</evidence>
<dbReference type="PROSITE" id="PS51635">
    <property type="entry name" value="PNPLA"/>
    <property type="match status" value="1"/>
</dbReference>
<keyword evidence="1 2" id="KW-0443">Lipid metabolism</keyword>
<comment type="domain">
    <text evidence="3">The nitrogen atoms of the two glycine residues in the GGXR motif define the oxyanion hole, and stabilize the oxyanion that forms during the nucleophilic attack by the catalytic serine during substrate cleavage.</text>
</comment>
<keyword evidence="2 3" id="KW-0442">Lipid degradation</keyword>
<evidence type="ECO:0000256" key="3">
    <source>
        <dbReference type="RuleBase" id="RU361262"/>
    </source>
</evidence>
<evidence type="ECO:0000259" key="4">
    <source>
        <dbReference type="PROSITE" id="PS51635"/>
    </source>
</evidence>